<evidence type="ECO:0000256" key="6">
    <source>
        <dbReference type="ARBA" id="ARBA00022692"/>
    </source>
</evidence>
<evidence type="ECO:0000259" key="15">
    <source>
        <dbReference type="PROSITE" id="PS50011"/>
    </source>
</evidence>
<evidence type="ECO:0000256" key="9">
    <source>
        <dbReference type="ARBA" id="ARBA00022840"/>
    </source>
</evidence>
<keyword evidence="7" id="KW-0547">Nucleotide-binding</keyword>
<protein>
    <recommendedName>
        <fullName evidence="2">non-specific serine/threonine protein kinase</fullName>
        <ecNumber evidence="2">2.7.11.1</ecNumber>
    </recommendedName>
</protein>
<keyword evidence="11 14" id="KW-0472">Membrane</keyword>
<evidence type="ECO:0000256" key="1">
    <source>
        <dbReference type="ARBA" id="ARBA00004162"/>
    </source>
</evidence>
<accession>A0ABY9BKV6</accession>
<dbReference type="InterPro" id="IPR000719">
    <property type="entry name" value="Prot_kinase_dom"/>
</dbReference>
<evidence type="ECO:0000313" key="17">
    <source>
        <dbReference type="Proteomes" id="UP001227230"/>
    </source>
</evidence>
<keyword evidence="17" id="KW-1185">Reference proteome</keyword>
<evidence type="ECO:0000256" key="8">
    <source>
        <dbReference type="ARBA" id="ARBA00022777"/>
    </source>
</evidence>
<dbReference type="Pfam" id="PF00069">
    <property type="entry name" value="Pkinase"/>
    <property type="match status" value="1"/>
</dbReference>
<dbReference type="InterPro" id="IPR047117">
    <property type="entry name" value="PERK1-13-like"/>
</dbReference>
<evidence type="ECO:0000256" key="12">
    <source>
        <dbReference type="ARBA" id="ARBA00047899"/>
    </source>
</evidence>
<comment type="catalytic activity">
    <reaction evidence="13">
        <text>L-seryl-[protein] + ATP = O-phospho-L-seryl-[protein] + ADP + H(+)</text>
        <dbReference type="Rhea" id="RHEA:17989"/>
        <dbReference type="Rhea" id="RHEA-COMP:9863"/>
        <dbReference type="Rhea" id="RHEA-COMP:11604"/>
        <dbReference type="ChEBI" id="CHEBI:15378"/>
        <dbReference type="ChEBI" id="CHEBI:29999"/>
        <dbReference type="ChEBI" id="CHEBI:30616"/>
        <dbReference type="ChEBI" id="CHEBI:83421"/>
        <dbReference type="ChEBI" id="CHEBI:456216"/>
        <dbReference type="EC" id="2.7.11.1"/>
    </reaction>
</comment>
<comment type="subcellular location">
    <subcellularLocation>
        <location evidence="1">Cell membrane</location>
        <topology evidence="1">Single-pass membrane protein</topology>
    </subcellularLocation>
</comment>
<name>A0ABY9BKV6_VITVI</name>
<gene>
    <name evidence="16" type="ORF">VitviT2T_002894</name>
</gene>
<feature type="domain" description="Protein kinase" evidence="15">
    <location>
        <begin position="184"/>
        <end position="466"/>
    </location>
</feature>
<reference evidence="16 17" key="1">
    <citation type="journal article" date="2023" name="Hortic Res">
        <title>The complete reference genome for grapevine (Vitis vinifera L.) genetics and breeding.</title>
        <authorList>
            <person name="Shi X."/>
            <person name="Cao S."/>
            <person name="Wang X."/>
            <person name="Huang S."/>
            <person name="Wang Y."/>
            <person name="Liu Z."/>
            <person name="Liu W."/>
            <person name="Leng X."/>
            <person name="Peng Y."/>
            <person name="Wang N."/>
            <person name="Wang Y."/>
            <person name="Ma Z."/>
            <person name="Xu X."/>
            <person name="Zhang F."/>
            <person name="Xue H."/>
            <person name="Zhong H."/>
            <person name="Wang Y."/>
            <person name="Zhang K."/>
            <person name="Velt A."/>
            <person name="Avia K."/>
            <person name="Holtgrawe D."/>
            <person name="Grimplet J."/>
            <person name="Matus J.T."/>
            <person name="Ware D."/>
            <person name="Wu X."/>
            <person name="Wang H."/>
            <person name="Liu C."/>
            <person name="Fang Y."/>
            <person name="Rustenholz C."/>
            <person name="Cheng Z."/>
            <person name="Xiao H."/>
            <person name="Zhou Y."/>
        </authorList>
    </citation>
    <scope>NUCLEOTIDE SEQUENCE [LARGE SCALE GENOMIC DNA]</scope>
    <source>
        <strain evidence="17">cv. Pinot noir / PN40024</strain>
        <tissue evidence="16">Leaf</tissue>
    </source>
</reference>
<dbReference type="SUPFAM" id="SSF56112">
    <property type="entry name" value="Protein kinase-like (PK-like)"/>
    <property type="match status" value="1"/>
</dbReference>
<evidence type="ECO:0000256" key="4">
    <source>
        <dbReference type="ARBA" id="ARBA00022527"/>
    </source>
</evidence>
<evidence type="ECO:0000256" key="3">
    <source>
        <dbReference type="ARBA" id="ARBA00022475"/>
    </source>
</evidence>
<keyword evidence="4" id="KW-0723">Serine/threonine-protein kinase</keyword>
<evidence type="ECO:0000256" key="2">
    <source>
        <dbReference type="ARBA" id="ARBA00012513"/>
    </source>
</evidence>
<keyword evidence="10 14" id="KW-1133">Transmembrane helix</keyword>
<keyword evidence="6 14" id="KW-0812">Transmembrane</keyword>
<proteinExistence type="predicted"/>
<dbReference type="PANTHER" id="PTHR47982">
    <property type="entry name" value="PROLINE-RICH RECEPTOR-LIKE PROTEIN KINASE PERK4"/>
    <property type="match status" value="1"/>
</dbReference>
<dbReference type="InterPro" id="IPR008271">
    <property type="entry name" value="Ser/Thr_kinase_AS"/>
</dbReference>
<dbReference type="PROSITE" id="PS00108">
    <property type="entry name" value="PROTEIN_KINASE_ST"/>
    <property type="match status" value="1"/>
</dbReference>
<dbReference type="InterPro" id="IPR011009">
    <property type="entry name" value="Kinase-like_dom_sf"/>
</dbReference>
<organism evidence="16 17">
    <name type="scientific">Vitis vinifera</name>
    <name type="common">Grape</name>
    <dbReference type="NCBI Taxonomy" id="29760"/>
    <lineage>
        <taxon>Eukaryota</taxon>
        <taxon>Viridiplantae</taxon>
        <taxon>Streptophyta</taxon>
        <taxon>Embryophyta</taxon>
        <taxon>Tracheophyta</taxon>
        <taxon>Spermatophyta</taxon>
        <taxon>Magnoliopsida</taxon>
        <taxon>eudicotyledons</taxon>
        <taxon>Gunneridae</taxon>
        <taxon>Pentapetalae</taxon>
        <taxon>rosids</taxon>
        <taxon>Vitales</taxon>
        <taxon>Vitaceae</taxon>
        <taxon>Viteae</taxon>
        <taxon>Vitis</taxon>
    </lineage>
</organism>
<evidence type="ECO:0000256" key="14">
    <source>
        <dbReference type="SAM" id="Phobius"/>
    </source>
</evidence>
<keyword evidence="3" id="KW-1003">Cell membrane</keyword>
<sequence length="471" mass="52868">MAHTAAELTWMSFILNDLHIPLASTPTLYCDNTSALHMTINPVFHARSKHIELDYHFVRERVALGLLVTQHISIEKQVADLFTKPMPKKTLKASAAEIPITTSMWLFGFSPTKPRNLWIIGAILLVILLTIILKKWAIYLEAQAHKCSMEKAQRNCENYLQISNLCCTGVIRTYALEELKMATTDFRIRIGVGATSFVYLAELGDGRLGAVKRVMEERGGSKKMFLDEVSVLLRISHPNLVGLMGFCLEKGEQLLLLEYVPNKSLFDRMHTFRGQSEGILSWSNRLNIALDIARALDYLHSQADPPIIHRDVKSSNILLIDNDHAKLADFGLCKLGYNDRYGSQSPTIVKGSFGYVDTNYLKTGHVSSKSDVYSFGVLLLELITGLRSIQDSTTLAEWTEEARKNDSIEVLVGLLDPKLNGDVNVEQLRVLMEVANSALLEKSEARPDMRDIVDRILGCMELHQLQSELPV</sequence>
<dbReference type="Proteomes" id="UP001227230">
    <property type="component" value="Chromosome 2"/>
</dbReference>
<dbReference type="EMBL" id="CP126649">
    <property type="protein sequence ID" value="WJZ83192.1"/>
    <property type="molecule type" value="Genomic_DNA"/>
</dbReference>
<dbReference type="PANTHER" id="PTHR47982:SF55">
    <property type="entry name" value="PROTEIN KINASE DOMAIN-CONTAINING PROTEIN"/>
    <property type="match status" value="1"/>
</dbReference>
<keyword evidence="8" id="KW-0418">Kinase</keyword>
<dbReference type="SMART" id="SM00220">
    <property type="entry name" value="S_TKc"/>
    <property type="match status" value="1"/>
</dbReference>
<feature type="transmembrane region" description="Helical" evidence="14">
    <location>
        <begin position="117"/>
        <end position="139"/>
    </location>
</feature>
<dbReference type="Gene3D" id="1.10.510.10">
    <property type="entry name" value="Transferase(Phosphotransferase) domain 1"/>
    <property type="match status" value="1"/>
</dbReference>
<keyword evidence="5" id="KW-0808">Transferase</keyword>
<evidence type="ECO:0000256" key="5">
    <source>
        <dbReference type="ARBA" id="ARBA00022679"/>
    </source>
</evidence>
<dbReference type="EC" id="2.7.11.1" evidence="2"/>
<dbReference type="CDD" id="cd09272">
    <property type="entry name" value="RNase_HI_RT_Ty1"/>
    <property type="match status" value="1"/>
</dbReference>
<evidence type="ECO:0000256" key="10">
    <source>
        <dbReference type="ARBA" id="ARBA00022989"/>
    </source>
</evidence>
<evidence type="ECO:0000313" key="16">
    <source>
        <dbReference type="EMBL" id="WJZ83192.1"/>
    </source>
</evidence>
<comment type="catalytic activity">
    <reaction evidence="12">
        <text>L-threonyl-[protein] + ATP = O-phospho-L-threonyl-[protein] + ADP + H(+)</text>
        <dbReference type="Rhea" id="RHEA:46608"/>
        <dbReference type="Rhea" id="RHEA-COMP:11060"/>
        <dbReference type="Rhea" id="RHEA-COMP:11605"/>
        <dbReference type="ChEBI" id="CHEBI:15378"/>
        <dbReference type="ChEBI" id="CHEBI:30013"/>
        <dbReference type="ChEBI" id="CHEBI:30616"/>
        <dbReference type="ChEBI" id="CHEBI:61977"/>
        <dbReference type="ChEBI" id="CHEBI:456216"/>
        <dbReference type="EC" id="2.7.11.1"/>
    </reaction>
</comment>
<dbReference type="Gene3D" id="3.30.200.20">
    <property type="entry name" value="Phosphorylase Kinase, domain 1"/>
    <property type="match status" value="1"/>
</dbReference>
<keyword evidence="9" id="KW-0067">ATP-binding</keyword>
<evidence type="ECO:0000256" key="13">
    <source>
        <dbReference type="ARBA" id="ARBA00048679"/>
    </source>
</evidence>
<dbReference type="PROSITE" id="PS50011">
    <property type="entry name" value="PROTEIN_KINASE_DOM"/>
    <property type="match status" value="1"/>
</dbReference>
<evidence type="ECO:0000256" key="7">
    <source>
        <dbReference type="ARBA" id="ARBA00022741"/>
    </source>
</evidence>
<evidence type="ECO:0000256" key="11">
    <source>
        <dbReference type="ARBA" id="ARBA00023136"/>
    </source>
</evidence>